<protein>
    <submittedName>
        <fullName evidence="1">Uncharacterized protein</fullName>
    </submittedName>
</protein>
<name>A0ACC2E354_DIPCM</name>
<sequence length="793" mass="83908">MATMQQCSFPSLSIACLRICSLSLILLHLQCASVASTVTHAKQVYIAYLGHTGSLEPTTIGAQHHEMLVAATGSKEIAEAALIYNYKHSFRGFAARLSEDEVSYISRMPGVLSVFPSKSRTLQTTRSWRFLGIDKDTSTDSSSSQSSNDNLWLRAKFSEDVIIGLLDTGIWPESESFQDDSLPPIPRHWKGSCETGVEFNASLCNRKLIGARMYLKGYEHTYGPLNVTATGEFLSARDKDGHGTHTSSTAAGKFVPNANTFGFGNGTAKGGAPRARIAMYKTCWPIPGADPIAEDSCLDVDMLAALDDGIRDGVDLFSISIGHLNPQLTYFQDALALGGFHAILKGIPVFCAAGNDGPTPATASNLAPWLVTVAASTIDRSFPSPAILGNGTVLKGESISPDKLANRFYPLIFAGNAGRDNKDASQCLPNSLDPAKVKGKVVFCVRGLGTRVGKSMEVLNAGGIAYILGNAPANGTEVAVDAYALPGTAINAADAAIAQEYIKLSGNPQVKILPGTTALGIKPAPVIPSFSSRGPNSLNPQILKPDISAPGVNILAAWTGGNSPTHFPDDHRRVAYNIISGTSMACPHAAGVGALLRSIYPTWSPAAIKSAIMTTAKVFNNLNQPIATASEDQAGPFDYGAGEINPIAAADPGLIYDAKPRDYLLFLCKAGLGSSQIQAISGLNFSCGPKPPKISNLNYPSVAITKLKKTQIVKRTVTNVGPMGTYSVSVQAPPGVHVDITPKSLHFGAQGERRKFKIKLTVSQSSKGKYVFGSFTWSDGAHVVRSPIAVQSI</sequence>
<organism evidence="1 2">
    <name type="scientific">Diphasiastrum complanatum</name>
    <name type="common">Issler's clubmoss</name>
    <name type="synonym">Lycopodium complanatum</name>
    <dbReference type="NCBI Taxonomy" id="34168"/>
    <lineage>
        <taxon>Eukaryota</taxon>
        <taxon>Viridiplantae</taxon>
        <taxon>Streptophyta</taxon>
        <taxon>Embryophyta</taxon>
        <taxon>Tracheophyta</taxon>
        <taxon>Lycopodiopsida</taxon>
        <taxon>Lycopodiales</taxon>
        <taxon>Lycopodiaceae</taxon>
        <taxon>Lycopodioideae</taxon>
        <taxon>Diphasiastrum</taxon>
    </lineage>
</organism>
<evidence type="ECO:0000313" key="1">
    <source>
        <dbReference type="EMBL" id="KAJ7560940.1"/>
    </source>
</evidence>
<dbReference type="Proteomes" id="UP001162992">
    <property type="component" value="Chromosome 3"/>
</dbReference>
<dbReference type="EMBL" id="CM055094">
    <property type="protein sequence ID" value="KAJ7560940.1"/>
    <property type="molecule type" value="Genomic_DNA"/>
</dbReference>
<evidence type="ECO:0000313" key="2">
    <source>
        <dbReference type="Proteomes" id="UP001162992"/>
    </source>
</evidence>
<reference evidence="2" key="1">
    <citation type="journal article" date="2024" name="Proc. Natl. Acad. Sci. U.S.A.">
        <title>Extraordinary preservation of gene collinearity over three hundred million years revealed in homosporous lycophytes.</title>
        <authorList>
            <person name="Li C."/>
            <person name="Wickell D."/>
            <person name="Kuo L.Y."/>
            <person name="Chen X."/>
            <person name="Nie B."/>
            <person name="Liao X."/>
            <person name="Peng D."/>
            <person name="Ji J."/>
            <person name="Jenkins J."/>
            <person name="Williams M."/>
            <person name="Shu S."/>
            <person name="Plott C."/>
            <person name="Barry K."/>
            <person name="Rajasekar S."/>
            <person name="Grimwood J."/>
            <person name="Han X."/>
            <person name="Sun S."/>
            <person name="Hou Z."/>
            <person name="He W."/>
            <person name="Dai G."/>
            <person name="Sun C."/>
            <person name="Schmutz J."/>
            <person name="Leebens-Mack J.H."/>
            <person name="Li F.W."/>
            <person name="Wang L."/>
        </authorList>
    </citation>
    <scope>NUCLEOTIDE SEQUENCE [LARGE SCALE GENOMIC DNA]</scope>
    <source>
        <strain evidence="2">cv. PW_Plant_1</strain>
    </source>
</reference>
<gene>
    <name evidence="1" type="ORF">O6H91_03G006900</name>
</gene>
<keyword evidence="2" id="KW-1185">Reference proteome</keyword>
<proteinExistence type="predicted"/>
<comment type="caution">
    <text evidence="1">The sequence shown here is derived from an EMBL/GenBank/DDBJ whole genome shotgun (WGS) entry which is preliminary data.</text>
</comment>
<accession>A0ACC2E354</accession>